<gene>
    <name evidence="3" type="ORF">H6G97_38445</name>
</gene>
<organism evidence="3 4">
    <name type="scientific">Nostoc flagelliforme FACHB-838</name>
    <dbReference type="NCBI Taxonomy" id="2692904"/>
    <lineage>
        <taxon>Bacteria</taxon>
        <taxon>Bacillati</taxon>
        <taxon>Cyanobacteriota</taxon>
        <taxon>Cyanophyceae</taxon>
        <taxon>Nostocales</taxon>
        <taxon>Nostocaceae</taxon>
        <taxon>Nostoc</taxon>
    </lineage>
</organism>
<keyword evidence="4" id="KW-1185">Reference proteome</keyword>
<evidence type="ECO:0000313" key="4">
    <source>
        <dbReference type="Proteomes" id="UP000623440"/>
    </source>
</evidence>
<keyword evidence="1" id="KW-0479">Metal-binding</keyword>
<evidence type="ECO:0000256" key="1">
    <source>
        <dbReference type="ARBA" id="ARBA00022723"/>
    </source>
</evidence>
<dbReference type="NCBIfam" id="TIGR03793">
    <property type="entry name" value="leader_NHLP"/>
    <property type="match status" value="1"/>
</dbReference>
<reference evidence="3 4" key="1">
    <citation type="journal article" date="2020" name="ISME J.">
        <title>Comparative genomics reveals insights into cyanobacterial evolution and habitat adaptation.</title>
        <authorList>
            <person name="Chen M.Y."/>
            <person name="Teng W.K."/>
            <person name="Zhao L."/>
            <person name="Hu C.X."/>
            <person name="Zhou Y.K."/>
            <person name="Han B.P."/>
            <person name="Song L.R."/>
            <person name="Shu W.S."/>
        </authorList>
    </citation>
    <scope>NUCLEOTIDE SEQUENCE [LARGE SCALE GENOMIC DNA]</scope>
    <source>
        <strain evidence="3 4">FACHB-838</strain>
    </source>
</reference>
<dbReference type="SUPFAM" id="SSF56209">
    <property type="entry name" value="Nitrile hydratase alpha chain"/>
    <property type="match status" value="1"/>
</dbReference>
<dbReference type="Gene3D" id="3.90.330.10">
    <property type="entry name" value="Nitrile hydratase alpha /Thiocyanate hydrolase gamma"/>
    <property type="match status" value="1"/>
</dbReference>
<comment type="caution">
    <text evidence="3">The sequence shown here is derived from an EMBL/GenBank/DDBJ whole genome shotgun (WGS) entry which is preliminary data.</text>
</comment>
<feature type="domain" description="Nitrile hydratase alpha/Thiocyanate hydrolase gamma" evidence="2">
    <location>
        <begin position="40"/>
        <end position="89"/>
    </location>
</feature>
<dbReference type="InterPro" id="IPR004232">
    <property type="entry name" value="CN_Hdrtase_a/SCN_Hdrlase_g"/>
</dbReference>
<evidence type="ECO:0000313" key="3">
    <source>
        <dbReference type="EMBL" id="MBD2534995.1"/>
    </source>
</evidence>
<dbReference type="Proteomes" id="UP000623440">
    <property type="component" value="Unassembled WGS sequence"/>
</dbReference>
<proteinExistence type="predicted"/>
<dbReference type="InterPro" id="IPR036648">
    <property type="entry name" value="CN_Hdrase_a/SCN_Hdrase_g_sf"/>
</dbReference>
<protein>
    <submittedName>
        <fullName evidence="3">NHLP leader peptide family natural product</fullName>
    </submittedName>
</protein>
<dbReference type="Pfam" id="PF02979">
    <property type="entry name" value="NHase_alpha"/>
    <property type="match status" value="1"/>
</dbReference>
<dbReference type="RefSeq" id="WP_190945870.1">
    <property type="nucleotide sequence ID" value="NZ_JACJSI010000221.1"/>
</dbReference>
<sequence length="110" mass="12074">MSAQYQEQVSIDAKLIARAMKDEAFRAELLNNPEAAKAAVEQELGQKLPETVQIRVVQESDDVAYIILPAMTSETEQLSETELEAVVAGALAIKVACSFFSICFTTKKCF</sequence>
<dbReference type="InterPro" id="IPR022513">
    <property type="entry name" value="TOMM_pelo"/>
</dbReference>
<evidence type="ECO:0000259" key="2">
    <source>
        <dbReference type="Pfam" id="PF02979"/>
    </source>
</evidence>
<name>A0ABR8E185_9NOSO</name>
<accession>A0ABR8E185</accession>
<dbReference type="EMBL" id="JACJSI010000221">
    <property type="protein sequence ID" value="MBD2534995.1"/>
    <property type="molecule type" value="Genomic_DNA"/>
</dbReference>